<evidence type="ECO:0000256" key="5">
    <source>
        <dbReference type="ARBA" id="ARBA00013078"/>
    </source>
</evidence>
<evidence type="ECO:0000256" key="8">
    <source>
        <dbReference type="ARBA" id="ARBA00022842"/>
    </source>
</evidence>
<dbReference type="InterPro" id="IPR041492">
    <property type="entry name" value="HAD_2"/>
</dbReference>
<evidence type="ECO:0000256" key="7">
    <source>
        <dbReference type="ARBA" id="ARBA00022801"/>
    </source>
</evidence>
<dbReference type="NCBIfam" id="TIGR01549">
    <property type="entry name" value="HAD-SF-IA-v1"/>
    <property type="match status" value="1"/>
</dbReference>
<dbReference type="AlphaFoldDB" id="A0A857CE29"/>
<dbReference type="GO" id="GO:0046295">
    <property type="term" value="P:glycolate biosynthetic process"/>
    <property type="evidence" value="ECO:0007669"/>
    <property type="project" value="UniProtKB-UniRule"/>
</dbReference>
<dbReference type="GO" id="GO:0005829">
    <property type="term" value="C:cytosol"/>
    <property type="evidence" value="ECO:0007669"/>
    <property type="project" value="TreeGrafter"/>
</dbReference>
<comment type="catalytic activity">
    <reaction evidence="1 10">
        <text>2-phosphoglycolate + H2O = glycolate + phosphate</text>
        <dbReference type="Rhea" id="RHEA:14369"/>
        <dbReference type="ChEBI" id="CHEBI:15377"/>
        <dbReference type="ChEBI" id="CHEBI:29805"/>
        <dbReference type="ChEBI" id="CHEBI:43474"/>
        <dbReference type="ChEBI" id="CHEBI:58033"/>
        <dbReference type="EC" id="3.1.3.18"/>
    </reaction>
</comment>
<feature type="binding site" evidence="10">
    <location>
        <position position="15"/>
    </location>
    <ligand>
        <name>Mg(2+)</name>
        <dbReference type="ChEBI" id="CHEBI:18420"/>
    </ligand>
</feature>
<feature type="binding site" evidence="10">
    <location>
        <position position="17"/>
    </location>
    <ligand>
        <name>Mg(2+)</name>
        <dbReference type="ChEBI" id="CHEBI:18420"/>
    </ligand>
</feature>
<evidence type="ECO:0000256" key="10">
    <source>
        <dbReference type="HAMAP-Rule" id="MF_00495"/>
    </source>
</evidence>
<dbReference type="InterPro" id="IPR023214">
    <property type="entry name" value="HAD_sf"/>
</dbReference>
<dbReference type="PANTHER" id="PTHR43434">
    <property type="entry name" value="PHOSPHOGLYCOLATE PHOSPHATASE"/>
    <property type="match status" value="1"/>
</dbReference>
<keyword evidence="6 10" id="KW-0479">Metal-binding</keyword>
<dbReference type="SFLD" id="SFLDS00003">
    <property type="entry name" value="Haloacid_Dehalogenase"/>
    <property type="match status" value="1"/>
</dbReference>
<dbReference type="InterPro" id="IPR023198">
    <property type="entry name" value="PGP-like_dom2"/>
</dbReference>
<evidence type="ECO:0000256" key="4">
    <source>
        <dbReference type="ARBA" id="ARBA00006171"/>
    </source>
</evidence>
<dbReference type="SFLD" id="SFLDG01129">
    <property type="entry name" value="C1.5:_HAD__Beta-PGM__Phosphata"/>
    <property type="match status" value="1"/>
</dbReference>
<dbReference type="HAMAP" id="MF_00495">
    <property type="entry name" value="GPH_hydrolase_bact"/>
    <property type="match status" value="1"/>
</dbReference>
<organism evidence="11 12">
    <name type="scientific">Stappia indica</name>
    <dbReference type="NCBI Taxonomy" id="538381"/>
    <lineage>
        <taxon>Bacteria</taxon>
        <taxon>Pseudomonadati</taxon>
        <taxon>Pseudomonadota</taxon>
        <taxon>Alphaproteobacteria</taxon>
        <taxon>Hyphomicrobiales</taxon>
        <taxon>Stappiaceae</taxon>
        <taxon>Stappia</taxon>
    </lineage>
</organism>
<dbReference type="KEGG" id="siw:GH266_22890"/>
<name>A0A857CE29_9HYPH</name>
<feature type="binding site" evidence="10">
    <location>
        <position position="177"/>
    </location>
    <ligand>
        <name>Mg(2+)</name>
        <dbReference type="ChEBI" id="CHEBI:18420"/>
    </ligand>
</feature>
<evidence type="ECO:0000313" key="12">
    <source>
        <dbReference type="Proteomes" id="UP000435648"/>
    </source>
</evidence>
<dbReference type="GO" id="GO:0005975">
    <property type="term" value="P:carbohydrate metabolic process"/>
    <property type="evidence" value="ECO:0007669"/>
    <property type="project" value="InterPro"/>
</dbReference>
<dbReference type="Gene3D" id="1.10.150.240">
    <property type="entry name" value="Putative phosphatase, domain 2"/>
    <property type="match status" value="1"/>
</dbReference>
<gene>
    <name evidence="11" type="primary">gph</name>
    <name evidence="11" type="ORF">GH266_22890</name>
</gene>
<proteinExistence type="inferred from homology"/>
<dbReference type="Pfam" id="PF13419">
    <property type="entry name" value="HAD_2"/>
    <property type="match status" value="1"/>
</dbReference>
<dbReference type="RefSeq" id="WP_158195912.1">
    <property type="nucleotide sequence ID" value="NZ_CP046908.1"/>
</dbReference>
<dbReference type="SUPFAM" id="SSF56784">
    <property type="entry name" value="HAD-like"/>
    <property type="match status" value="1"/>
</dbReference>
<dbReference type="PRINTS" id="PR00413">
    <property type="entry name" value="HADHALOGNASE"/>
</dbReference>
<dbReference type="EMBL" id="CP046908">
    <property type="protein sequence ID" value="QGZ37095.1"/>
    <property type="molecule type" value="Genomic_DNA"/>
</dbReference>
<dbReference type="InterPro" id="IPR036412">
    <property type="entry name" value="HAD-like_sf"/>
</dbReference>
<comment type="cofactor">
    <cofactor evidence="2 10">
        <name>Mg(2+)</name>
        <dbReference type="ChEBI" id="CHEBI:18420"/>
    </cofactor>
</comment>
<dbReference type="Proteomes" id="UP000435648">
    <property type="component" value="Chromosome"/>
</dbReference>
<dbReference type="OrthoDB" id="9793014at2"/>
<sequence length="234" mass="24003">MGIQDASGLKALLFDLDGTLVDSVPDIAAATNQLLDSEGHAPLEVDEVRRMIGHGIPKLVERAMAARGRVLDAEALAPLVARMMAFYGDNLTGRTALLPGAREALEEGARAGLGLAVVTNKPEGFSRTIVAHFGLDDLVPVVVGGDTCATRKPAPEMLLHAAAKLGATPATAVMVGDSGADVDSARAAGMKVVVVRGGYGGVAAEDLGADIVIDTLADLFDALKRLAETADARA</sequence>
<dbReference type="Gene3D" id="3.40.50.1000">
    <property type="entry name" value="HAD superfamily/HAD-like"/>
    <property type="match status" value="1"/>
</dbReference>
<evidence type="ECO:0000256" key="3">
    <source>
        <dbReference type="ARBA" id="ARBA00004818"/>
    </source>
</evidence>
<dbReference type="NCBIfam" id="TIGR01509">
    <property type="entry name" value="HAD-SF-IA-v3"/>
    <property type="match status" value="1"/>
</dbReference>
<comment type="similarity">
    <text evidence="4 10">Belongs to the HAD-like hydrolase superfamily. CbbY/CbbZ/Gph/YieH family.</text>
</comment>
<accession>A0A857CE29</accession>
<feature type="active site" description="Nucleophile" evidence="10">
    <location>
        <position position="15"/>
    </location>
</feature>
<dbReference type="InterPro" id="IPR006439">
    <property type="entry name" value="HAD-SF_hydro_IA"/>
</dbReference>
<dbReference type="GO" id="GO:0008967">
    <property type="term" value="F:phosphoglycolate phosphatase activity"/>
    <property type="evidence" value="ECO:0007669"/>
    <property type="project" value="UniProtKB-UniRule"/>
</dbReference>
<comment type="pathway">
    <text evidence="3 10">Organic acid metabolism; glycolate biosynthesis; glycolate from 2-phosphoglycolate: step 1/1.</text>
</comment>
<dbReference type="SFLD" id="SFLDG01135">
    <property type="entry name" value="C1.5.6:_HAD__Beta-PGM__Phospha"/>
    <property type="match status" value="1"/>
</dbReference>
<dbReference type="InterPro" id="IPR050155">
    <property type="entry name" value="HAD-like_hydrolase_sf"/>
</dbReference>
<dbReference type="NCBIfam" id="TIGR01449">
    <property type="entry name" value="PGP_bact"/>
    <property type="match status" value="1"/>
</dbReference>
<dbReference type="EC" id="3.1.3.18" evidence="5 10"/>
<keyword evidence="7 10" id="KW-0378">Hydrolase</keyword>
<evidence type="ECO:0000256" key="9">
    <source>
        <dbReference type="ARBA" id="ARBA00023277"/>
    </source>
</evidence>
<keyword evidence="9 10" id="KW-0119">Carbohydrate metabolism</keyword>
<evidence type="ECO:0000256" key="6">
    <source>
        <dbReference type="ARBA" id="ARBA00022723"/>
    </source>
</evidence>
<dbReference type="GO" id="GO:0046872">
    <property type="term" value="F:metal ion binding"/>
    <property type="evidence" value="ECO:0007669"/>
    <property type="project" value="UniProtKB-KW"/>
</dbReference>
<protein>
    <recommendedName>
        <fullName evidence="5 10">Phosphoglycolate phosphatase</fullName>
        <shortName evidence="10">PGP</shortName>
        <shortName evidence="10">PGPase</shortName>
        <ecNumber evidence="5 10">3.1.3.18</ecNumber>
    </recommendedName>
</protein>
<comment type="function">
    <text evidence="10">Specifically catalyzes the dephosphorylation of 2-phosphoglycolate. Is involved in the dissimilation of the intracellular 2-phosphoglycolate formed during the DNA repair of 3'-phosphoglycolate ends, a major class of DNA lesions induced by oxidative stress.</text>
</comment>
<dbReference type="PANTHER" id="PTHR43434:SF1">
    <property type="entry name" value="PHOSPHOGLYCOLATE PHOSPHATASE"/>
    <property type="match status" value="1"/>
</dbReference>
<evidence type="ECO:0000313" key="11">
    <source>
        <dbReference type="EMBL" id="QGZ37095.1"/>
    </source>
</evidence>
<evidence type="ECO:0000256" key="2">
    <source>
        <dbReference type="ARBA" id="ARBA00001946"/>
    </source>
</evidence>
<dbReference type="GO" id="GO:0006281">
    <property type="term" value="P:DNA repair"/>
    <property type="evidence" value="ECO:0007669"/>
    <property type="project" value="TreeGrafter"/>
</dbReference>
<evidence type="ECO:0000256" key="1">
    <source>
        <dbReference type="ARBA" id="ARBA00000830"/>
    </source>
</evidence>
<dbReference type="InterPro" id="IPR037512">
    <property type="entry name" value="PGPase_prok"/>
</dbReference>
<reference evidence="11 12" key="1">
    <citation type="submission" date="2019-12" db="EMBL/GenBank/DDBJ databases">
        <title>The genome of Stappia indica PHM037.</title>
        <authorList>
            <person name="Kacar D."/>
            <person name="Galan B."/>
            <person name="Canedo L."/>
            <person name="Rodriguez P."/>
            <person name="de la Calle F."/>
            <person name="Garcia J.L."/>
        </authorList>
    </citation>
    <scope>NUCLEOTIDE SEQUENCE [LARGE SCALE GENOMIC DNA]</scope>
    <source>
        <strain evidence="11 12">PHM037</strain>
    </source>
</reference>
<keyword evidence="8 10" id="KW-0460">Magnesium</keyword>
<dbReference type="UniPathway" id="UPA00865">
    <property type="reaction ID" value="UER00834"/>
</dbReference>